<keyword evidence="6" id="KW-1133">Transmembrane helix</keyword>
<evidence type="ECO:0000256" key="8">
    <source>
        <dbReference type="ARBA" id="ARBA00023157"/>
    </source>
</evidence>
<dbReference type="GO" id="GO:0033344">
    <property type="term" value="P:cholesterol efflux"/>
    <property type="evidence" value="ECO:0007669"/>
    <property type="project" value="TreeGrafter"/>
</dbReference>
<dbReference type="GO" id="GO:0008289">
    <property type="term" value="F:lipid binding"/>
    <property type="evidence" value="ECO:0007669"/>
    <property type="project" value="TreeGrafter"/>
</dbReference>
<name>A0A8B9HB38_ASTMX</name>
<keyword evidence="4" id="KW-1003">Cell membrane</keyword>
<dbReference type="GO" id="GO:0005737">
    <property type="term" value="C:cytoplasm"/>
    <property type="evidence" value="ECO:0007669"/>
    <property type="project" value="TreeGrafter"/>
</dbReference>
<dbReference type="GO" id="GO:0005901">
    <property type="term" value="C:caveola"/>
    <property type="evidence" value="ECO:0007669"/>
    <property type="project" value="UniProtKB-SubCell"/>
</dbReference>
<evidence type="ECO:0000256" key="2">
    <source>
        <dbReference type="ARBA" id="ARBA00004651"/>
    </source>
</evidence>
<dbReference type="GO" id="GO:0030169">
    <property type="term" value="F:low-density lipoprotein particle binding"/>
    <property type="evidence" value="ECO:0007669"/>
    <property type="project" value="TreeGrafter"/>
</dbReference>
<organism evidence="13 14">
    <name type="scientific">Astyanax mexicanus</name>
    <name type="common">Blind cave fish</name>
    <name type="synonym">Astyanax fasciatus mexicanus</name>
    <dbReference type="NCBI Taxonomy" id="7994"/>
    <lineage>
        <taxon>Eukaryota</taxon>
        <taxon>Metazoa</taxon>
        <taxon>Chordata</taxon>
        <taxon>Craniata</taxon>
        <taxon>Vertebrata</taxon>
        <taxon>Euteleostomi</taxon>
        <taxon>Actinopterygii</taxon>
        <taxon>Neopterygii</taxon>
        <taxon>Teleostei</taxon>
        <taxon>Ostariophysi</taxon>
        <taxon>Characiformes</taxon>
        <taxon>Characoidei</taxon>
        <taxon>Acestrorhamphidae</taxon>
        <taxon>Acestrorhamphinae</taxon>
        <taxon>Astyanax</taxon>
    </lineage>
</organism>
<evidence type="ECO:0000313" key="14">
    <source>
        <dbReference type="Proteomes" id="UP000694621"/>
    </source>
</evidence>
<evidence type="ECO:0000256" key="6">
    <source>
        <dbReference type="ARBA" id="ARBA00022989"/>
    </source>
</evidence>
<protein>
    <recommendedName>
        <fullName evidence="11">Scavenger receptor class B member 1</fullName>
    </recommendedName>
    <alternativeName>
        <fullName evidence="12">SR-BI</fullName>
    </alternativeName>
</protein>
<evidence type="ECO:0000256" key="3">
    <source>
        <dbReference type="ARBA" id="ARBA00010532"/>
    </source>
</evidence>
<keyword evidence="8" id="KW-1015">Disulfide bond</keyword>
<keyword evidence="10" id="KW-0325">Glycoprotein</keyword>
<dbReference type="PANTHER" id="PTHR11923">
    <property type="entry name" value="SCAVENGER RECEPTOR CLASS B TYPE-1 SR-B1"/>
    <property type="match status" value="1"/>
</dbReference>
<keyword evidence="9" id="KW-0675">Receptor</keyword>
<evidence type="ECO:0000313" key="13">
    <source>
        <dbReference type="Ensembl" id="ENSAMXP00005007213.1"/>
    </source>
</evidence>
<comment type="similarity">
    <text evidence="3">Belongs to the CD36 family.</text>
</comment>
<evidence type="ECO:0000256" key="1">
    <source>
        <dbReference type="ARBA" id="ARBA00004189"/>
    </source>
</evidence>
<dbReference type="GO" id="GO:0005044">
    <property type="term" value="F:scavenger receptor activity"/>
    <property type="evidence" value="ECO:0007669"/>
    <property type="project" value="TreeGrafter"/>
</dbReference>
<sequence length="358" mass="40149">MPSGREEISSSFNSPNPYTICKDSPIIQIFSGVEKRWKDNITFHANKTVSYREYRQYFFEEDMSVGNESDIVTIPNMLVLGASVMMEKLPVPVRIMISTTFKAFKEGPFLTKTVGELMWGYDSKLVNFLNQYFPGMLPVSGKFGLFAEFNNSNTGLFTVFTGQEPLRFCSCNMINGTAGQMWPPFMTTESTLPFYSPDACRYDLTTGHLTTGDLTTGDLTTGDLTSERLCFTNNNPNFQLHPKVYRPHLTLDMEPTGSSLFIILPMNVSIRLQLNLLIKKVFGISPLLFPRCKSSHGLPGCHFLELLATSDSCEISGAQHLLADQYLGQLTFTLVERILLIQEKCSFVVLLGSKSVHL</sequence>
<dbReference type="InterPro" id="IPR002159">
    <property type="entry name" value="CD36_fam"/>
</dbReference>
<evidence type="ECO:0000256" key="7">
    <source>
        <dbReference type="ARBA" id="ARBA00023136"/>
    </source>
</evidence>
<evidence type="ECO:0000256" key="11">
    <source>
        <dbReference type="ARBA" id="ARBA00040821"/>
    </source>
</evidence>
<evidence type="ECO:0000256" key="12">
    <source>
        <dbReference type="ARBA" id="ARBA00042244"/>
    </source>
</evidence>
<evidence type="ECO:0000256" key="10">
    <source>
        <dbReference type="ARBA" id="ARBA00023180"/>
    </source>
</evidence>
<comment type="subcellular location">
    <subcellularLocation>
        <location evidence="2">Cell membrane</location>
        <topology evidence="2">Multi-pass membrane protein</topology>
    </subcellularLocation>
    <subcellularLocation>
        <location evidence="1">Membrane</location>
        <location evidence="1">Caveola</location>
        <topology evidence="1">Multi-pass membrane protein</topology>
    </subcellularLocation>
</comment>
<dbReference type="Proteomes" id="UP000694621">
    <property type="component" value="Unplaced"/>
</dbReference>
<dbReference type="Ensembl" id="ENSAMXT00005008150.1">
    <property type="protein sequence ID" value="ENSAMXP00005007213.1"/>
    <property type="gene ID" value="ENSAMXG00005004214.1"/>
</dbReference>
<evidence type="ECO:0000256" key="4">
    <source>
        <dbReference type="ARBA" id="ARBA00022475"/>
    </source>
</evidence>
<dbReference type="GO" id="GO:0043654">
    <property type="term" value="P:recognition of apoptotic cell"/>
    <property type="evidence" value="ECO:0007669"/>
    <property type="project" value="TreeGrafter"/>
</dbReference>
<dbReference type="GO" id="GO:0034381">
    <property type="term" value="P:plasma lipoprotein particle clearance"/>
    <property type="evidence" value="ECO:0007669"/>
    <property type="project" value="TreeGrafter"/>
</dbReference>
<dbReference type="Pfam" id="PF01130">
    <property type="entry name" value="CD36"/>
    <property type="match status" value="1"/>
</dbReference>
<dbReference type="PANTHER" id="PTHR11923:SF110">
    <property type="entry name" value="SCAVENGER RECEPTOR CLASS B MEMBER 1"/>
    <property type="match status" value="1"/>
</dbReference>
<keyword evidence="5" id="KW-0812">Transmembrane</keyword>
<dbReference type="AlphaFoldDB" id="A0A8B9HB38"/>
<dbReference type="PRINTS" id="PR01609">
    <property type="entry name" value="CD36FAMILY"/>
</dbReference>
<evidence type="ECO:0000256" key="5">
    <source>
        <dbReference type="ARBA" id="ARBA00022692"/>
    </source>
</evidence>
<keyword evidence="7" id="KW-0472">Membrane</keyword>
<evidence type="ECO:0000256" key="9">
    <source>
        <dbReference type="ARBA" id="ARBA00023170"/>
    </source>
</evidence>
<accession>A0A8B9HB38</accession>
<proteinExistence type="inferred from homology"/>
<reference evidence="13" key="1">
    <citation type="submission" date="2025-08" db="UniProtKB">
        <authorList>
            <consortium name="Ensembl"/>
        </authorList>
    </citation>
    <scope>IDENTIFICATION</scope>
</reference>
<dbReference type="GO" id="GO:0070508">
    <property type="term" value="P:cholesterol import"/>
    <property type="evidence" value="ECO:0007669"/>
    <property type="project" value="TreeGrafter"/>
</dbReference>